<accession>A0A4R6VUH2</accession>
<dbReference type="PROSITE" id="PS01066">
    <property type="entry name" value="UPP_SYNTHASE"/>
    <property type="match status" value="1"/>
</dbReference>
<dbReference type="Pfam" id="PF01255">
    <property type="entry name" value="Prenyltransf"/>
    <property type="match status" value="1"/>
</dbReference>
<feature type="binding site" evidence="2">
    <location>
        <position position="27"/>
    </location>
    <ligand>
        <name>Mg(2+)</name>
        <dbReference type="ChEBI" id="CHEBI:18420"/>
    </ligand>
</feature>
<feature type="binding site" evidence="2">
    <location>
        <position position="76"/>
    </location>
    <ligand>
        <name>substrate</name>
    </ligand>
</feature>
<feature type="binding site" evidence="2">
    <location>
        <begin position="72"/>
        <end position="74"/>
    </location>
    <ligand>
        <name>substrate</name>
    </ligand>
</feature>
<keyword evidence="1 2" id="KW-0808">Transferase</keyword>
<evidence type="ECO:0000313" key="4">
    <source>
        <dbReference type="Proteomes" id="UP000295391"/>
    </source>
</evidence>
<comment type="subunit">
    <text evidence="2">Homodimer.</text>
</comment>
<dbReference type="RefSeq" id="WP_133571065.1">
    <property type="nucleotide sequence ID" value="NZ_SNYR01000001.1"/>
</dbReference>
<comment type="caution">
    <text evidence="3">The sequence shown here is derived from an EMBL/GenBank/DDBJ whole genome shotgun (WGS) entry which is preliminary data.</text>
</comment>
<dbReference type="InterPro" id="IPR001441">
    <property type="entry name" value="UPP_synth-like"/>
</dbReference>
<feature type="active site" description="Proton acceptor" evidence="2">
    <location>
        <position position="75"/>
    </location>
</feature>
<proteinExistence type="inferred from homology"/>
<protein>
    <recommendedName>
        <fullName evidence="2">Isoprenyl transferase</fullName>
        <ecNumber evidence="2">2.5.1.-</ecNumber>
    </recommendedName>
</protein>
<dbReference type="NCBIfam" id="TIGR00055">
    <property type="entry name" value="uppS"/>
    <property type="match status" value="1"/>
</dbReference>
<dbReference type="EC" id="2.5.1.-" evidence="2"/>
<dbReference type="InterPro" id="IPR018520">
    <property type="entry name" value="UPP_synth-like_CS"/>
</dbReference>
<dbReference type="CDD" id="cd00475">
    <property type="entry name" value="Cis_IPPS"/>
    <property type="match status" value="1"/>
</dbReference>
<keyword evidence="2" id="KW-0460">Magnesium</keyword>
<reference evidence="3 4" key="1">
    <citation type="submission" date="2019-03" db="EMBL/GenBank/DDBJ databases">
        <title>Genomic Encyclopedia of Type Strains, Phase III (KMG-III): the genomes of soil and plant-associated and newly described type strains.</title>
        <authorList>
            <person name="Whitman W."/>
        </authorList>
    </citation>
    <scope>NUCLEOTIDE SEQUENCE [LARGE SCALE GENOMIC DNA]</scope>
    <source>
        <strain evidence="3 4">CGMCC 1.7002</strain>
    </source>
</reference>
<comment type="similarity">
    <text evidence="2">Belongs to the UPP synthase family.</text>
</comment>
<dbReference type="HAMAP" id="MF_01139">
    <property type="entry name" value="ISPT"/>
    <property type="match status" value="1"/>
</dbReference>
<dbReference type="Gene3D" id="3.40.1180.10">
    <property type="entry name" value="Decaprenyl diphosphate synthase-like"/>
    <property type="match status" value="1"/>
</dbReference>
<dbReference type="PANTHER" id="PTHR10291">
    <property type="entry name" value="DEHYDRODOLICHYL DIPHOSPHATE SYNTHASE FAMILY MEMBER"/>
    <property type="match status" value="1"/>
</dbReference>
<dbReference type="GO" id="GO:0000287">
    <property type="term" value="F:magnesium ion binding"/>
    <property type="evidence" value="ECO:0007669"/>
    <property type="project" value="UniProtKB-UniRule"/>
</dbReference>
<feature type="binding site" evidence="2">
    <location>
        <position position="32"/>
    </location>
    <ligand>
        <name>substrate</name>
    </ligand>
</feature>
<feature type="active site" evidence="2">
    <location>
        <position position="27"/>
    </location>
</feature>
<name>A0A4R6VUH2_9HYPH</name>
<evidence type="ECO:0000313" key="3">
    <source>
        <dbReference type="EMBL" id="TDQ66366.1"/>
    </source>
</evidence>
<dbReference type="AlphaFoldDB" id="A0A4R6VUH2"/>
<comment type="cofactor">
    <cofactor evidence="2">
        <name>Mg(2+)</name>
        <dbReference type="ChEBI" id="CHEBI:18420"/>
    </cofactor>
    <text evidence="2">Binds 2 magnesium ions per subunit.</text>
</comment>
<dbReference type="GO" id="GO:0016094">
    <property type="term" value="P:polyprenol biosynthetic process"/>
    <property type="evidence" value="ECO:0007669"/>
    <property type="project" value="TreeGrafter"/>
</dbReference>
<evidence type="ECO:0000256" key="2">
    <source>
        <dbReference type="HAMAP-Rule" id="MF_01139"/>
    </source>
</evidence>
<feature type="binding site" evidence="2">
    <location>
        <position position="195"/>
    </location>
    <ligand>
        <name>substrate</name>
    </ligand>
</feature>
<feature type="binding site" evidence="2">
    <location>
        <begin position="28"/>
        <end position="31"/>
    </location>
    <ligand>
        <name>substrate</name>
    </ligand>
</feature>
<keyword evidence="4" id="KW-1185">Reference proteome</keyword>
<organism evidence="3 4">
    <name type="scientific">Maritalea mobilis</name>
    <dbReference type="NCBI Taxonomy" id="483324"/>
    <lineage>
        <taxon>Bacteria</taxon>
        <taxon>Pseudomonadati</taxon>
        <taxon>Pseudomonadota</taxon>
        <taxon>Alphaproteobacteria</taxon>
        <taxon>Hyphomicrobiales</taxon>
        <taxon>Devosiaceae</taxon>
        <taxon>Maritalea</taxon>
    </lineage>
</organism>
<feature type="binding site" evidence="2">
    <location>
        <position position="214"/>
    </location>
    <ligand>
        <name>Mg(2+)</name>
        <dbReference type="ChEBI" id="CHEBI:18420"/>
    </ligand>
</feature>
<feature type="binding site" evidence="2">
    <location>
        <position position="78"/>
    </location>
    <ligand>
        <name>substrate</name>
    </ligand>
</feature>
<dbReference type="InterPro" id="IPR036424">
    <property type="entry name" value="UPP_synth-like_sf"/>
</dbReference>
<dbReference type="Proteomes" id="UP000295391">
    <property type="component" value="Unassembled WGS sequence"/>
</dbReference>
<gene>
    <name evidence="3" type="ORF">ATL17_0359</name>
</gene>
<dbReference type="SUPFAM" id="SSF64005">
    <property type="entry name" value="Undecaprenyl diphosphate synthase"/>
    <property type="match status" value="1"/>
</dbReference>
<feature type="binding site" evidence="2">
    <location>
        <position position="44"/>
    </location>
    <ligand>
        <name>substrate</name>
    </ligand>
</feature>
<dbReference type="GO" id="GO:0045547">
    <property type="term" value="F:ditrans,polycis-polyprenyl diphosphate synthase [(2E,6E)-farnesyl diphosphate specific] activity"/>
    <property type="evidence" value="ECO:0007669"/>
    <property type="project" value="TreeGrafter"/>
</dbReference>
<dbReference type="OrthoDB" id="4191603at2"/>
<dbReference type="NCBIfam" id="NF011405">
    <property type="entry name" value="PRK14830.1"/>
    <property type="match status" value="1"/>
</dbReference>
<dbReference type="EMBL" id="SNYR01000001">
    <property type="protein sequence ID" value="TDQ66366.1"/>
    <property type="molecule type" value="Genomic_DNA"/>
</dbReference>
<feature type="binding site" evidence="2">
    <location>
        <begin position="201"/>
        <end position="203"/>
    </location>
    <ligand>
        <name>substrate</name>
    </ligand>
</feature>
<feature type="binding site" evidence="2">
    <location>
        <position position="40"/>
    </location>
    <ligand>
        <name>substrate</name>
    </ligand>
</feature>
<dbReference type="PANTHER" id="PTHR10291:SF0">
    <property type="entry name" value="DEHYDRODOLICHYL DIPHOSPHATE SYNTHASE 2"/>
    <property type="match status" value="1"/>
</dbReference>
<evidence type="ECO:0000256" key="1">
    <source>
        <dbReference type="ARBA" id="ARBA00022679"/>
    </source>
</evidence>
<dbReference type="FunFam" id="3.40.1180.10:FF:000001">
    <property type="entry name" value="(2E,6E)-farnesyl-diphosphate-specific ditrans,polycis-undecaprenyl-diphosphate synthase"/>
    <property type="match status" value="1"/>
</dbReference>
<sequence>MSNEPAIVSSVAPEFAVLPQHLGVIMDGNGRWATSQGKPRNEGHRAGVEALRRLVACAVEFEIEYLTIFSFSSENWARPADEINAILGLMKRFVASDISKFVAHNVRVRILGRREGLSKPILQMIEQAESRTAHCTGLQLNVAFNYGGRQEITDAVRALAQDVQSGKISPEDIDEAAIAEKLYTAQMPDPDLIFRSSGEVRLSNFLLWQAAYAEFVFFDEFWPEFNRDIFVRIMEEFSGRKRRFGGVDG</sequence>
<keyword evidence="2" id="KW-0479">Metal-binding</keyword>
<comment type="function">
    <text evidence="2">Catalyzes the condensation of isopentenyl diphosphate (IPP) with allylic pyrophosphates generating different type of terpenoids.</text>
</comment>